<feature type="transmembrane region" description="Helical" evidence="1">
    <location>
        <begin position="225"/>
        <end position="243"/>
    </location>
</feature>
<organism evidence="2 3">
    <name type="scientific">Serratia phage JS26</name>
    <dbReference type="NCBI Taxonomy" id="2315217"/>
    <lineage>
        <taxon>Viruses</taxon>
        <taxon>Duplodnaviria</taxon>
        <taxon>Heunggongvirae</taxon>
        <taxon>Uroviricota</taxon>
        <taxon>Caudoviricetes</taxon>
        <taxon>Casjensviridae</taxon>
        <taxon>Dunedinvirus</taxon>
        <taxon>Dunedinvirus JS26</taxon>
    </lineage>
</organism>
<keyword evidence="1" id="KW-1133">Transmembrane helix</keyword>
<dbReference type="Proteomes" id="UP000345177">
    <property type="component" value="Segment"/>
</dbReference>
<name>A0A5Q2F3D6_9CAUD</name>
<dbReference type="EMBL" id="MN505213">
    <property type="protein sequence ID" value="QGF20885.1"/>
    <property type="molecule type" value="Genomic_DNA"/>
</dbReference>
<proteinExistence type="predicted"/>
<accession>A0A5Q2F3D6</accession>
<evidence type="ECO:0000313" key="2">
    <source>
        <dbReference type="EMBL" id="QGF20885.1"/>
    </source>
</evidence>
<keyword evidence="1" id="KW-0472">Membrane</keyword>
<reference evidence="2 3" key="1">
    <citation type="submission" date="2019-09" db="EMBL/GenBank/DDBJ databases">
        <title>Transcriptional response of Serratia to Siphovirus infection.</title>
        <authorList>
            <person name="Malone L.M."/>
            <person name="Fineran P.C."/>
        </authorList>
    </citation>
    <scope>NUCLEOTIDE SEQUENCE [LARGE SCALE GENOMIC DNA]</scope>
</reference>
<evidence type="ECO:0008006" key="4">
    <source>
        <dbReference type="Google" id="ProtNLM"/>
    </source>
</evidence>
<dbReference type="RefSeq" id="YP_010000064.1">
    <property type="nucleotide sequence ID" value="NC_053012.1"/>
</dbReference>
<keyword evidence="3" id="KW-1185">Reference proteome</keyword>
<keyword evidence="1" id="KW-0812">Transmembrane</keyword>
<evidence type="ECO:0000313" key="3">
    <source>
        <dbReference type="Proteomes" id="UP000345177"/>
    </source>
</evidence>
<protein>
    <recommendedName>
        <fullName evidence="4">Lysis protein A</fullName>
    </recommendedName>
</protein>
<dbReference type="GeneID" id="62682704"/>
<sequence length="254" mass="27125">MTTPRGIRNNNPGNIEWGSPWQGLVPADRRTDSRFCQFTDAAFGIRALATTLITYQDKRRAADGSPIDTVYEAIERWAPPVENNTKAYADAVAEDVTKAACLAKAETAAAAISGSVCRKIGPHDIVDFHDHDVMFGLVSGIINHENGNGPKDTLNTWYSDDVINEGLRRAGIVMKKKTVAGVPVTKETAAAGTAAVVGVGQIVDVIPQVSAAIDKSQDNLTSGDWVRITLGVVTIGIAVFVAYSQYKKRQAGAV</sequence>
<evidence type="ECO:0000256" key="1">
    <source>
        <dbReference type="SAM" id="Phobius"/>
    </source>
</evidence>
<dbReference type="KEGG" id="vg:62682704"/>